<proteinExistence type="predicted"/>
<protein>
    <submittedName>
        <fullName evidence="1">Uncharacterized protein</fullName>
    </submittedName>
</protein>
<dbReference type="AlphaFoldDB" id="A0A8J6EAW0"/>
<keyword evidence="2" id="KW-1185">Reference proteome</keyword>
<accession>A0A8J6EAW0</accession>
<name>A0A8J6EAW0_9EUKA</name>
<gene>
    <name evidence="1" type="ORF">J8273_3091</name>
</gene>
<dbReference type="Proteomes" id="UP000717585">
    <property type="component" value="Unassembled WGS sequence"/>
</dbReference>
<evidence type="ECO:0000313" key="1">
    <source>
        <dbReference type="EMBL" id="KAG9395515.1"/>
    </source>
</evidence>
<organism evidence="1 2">
    <name type="scientific">Carpediemonas membranifera</name>
    <dbReference type="NCBI Taxonomy" id="201153"/>
    <lineage>
        <taxon>Eukaryota</taxon>
        <taxon>Metamonada</taxon>
        <taxon>Carpediemonas-like organisms</taxon>
        <taxon>Carpediemonas</taxon>
    </lineage>
</organism>
<comment type="caution">
    <text evidence="1">The sequence shown here is derived from an EMBL/GenBank/DDBJ whole genome shotgun (WGS) entry which is preliminary data.</text>
</comment>
<evidence type="ECO:0000313" key="2">
    <source>
        <dbReference type="Proteomes" id="UP000717585"/>
    </source>
</evidence>
<sequence>MSRIEELERVIQQHDLFVGNALALIDHASVEFVEKRLEGLVSRRDETISALKEELGRINEQIGDEKRILSQQRKRTDILKRKELRSRQALEKLLEGLSAITLDTGLGMGPMKNYVTARLNPSAETIRQCLPEAQFESEELPSSEPSNAAVLKMLRGRIEQLDENMALERVQFRRDVTDLLQCGSDEIGQAETQLSTAIAGLEGGCEELVLEVRRRIGALVATERADVDALG</sequence>
<reference evidence="1" key="1">
    <citation type="submission" date="2021-05" db="EMBL/GenBank/DDBJ databases">
        <title>A free-living protist that lacks canonical eukaryotic 1 DNA replication and segregation systems.</title>
        <authorList>
            <person name="Salas-Leiva D.E."/>
            <person name="Tromer E.C."/>
            <person name="Curtis B.A."/>
            <person name="Jerlstrom-Hultqvist J."/>
            <person name="Kolisko M."/>
            <person name="Yi Z."/>
            <person name="Salas-Leiva J.S."/>
            <person name="Gallot-Lavallee L."/>
            <person name="Kops G.J.P.L."/>
            <person name="Archibald J.M."/>
            <person name="Simpson A.G.B."/>
            <person name="Roger A.J."/>
        </authorList>
    </citation>
    <scope>NUCLEOTIDE SEQUENCE</scope>
    <source>
        <strain evidence="1">BICM</strain>
    </source>
</reference>
<dbReference type="EMBL" id="JAHDYR010000011">
    <property type="protein sequence ID" value="KAG9395515.1"/>
    <property type="molecule type" value="Genomic_DNA"/>
</dbReference>